<evidence type="ECO:0000256" key="8">
    <source>
        <dbReference type="SAM" id="MobiDB-lite"/>
    </source>
</evidence>
<feature type="transmembrane region" description="Helical" evidence="7">
    <location>
        <begin position="132"/>
        <end position="152"/>
    </location>
</feature>
<reference evidence="9 10" key="1">
    <citation type="submission" date="2021-08" db="EMBL/GenBank/DDBJ databases">
        <title>Nocardioides bacterium WL0053 sp. nov., isolated from the sediment.</title>
        <authorList>
            <person name="Wang L."/>
            <person name="Zhang D."/>
            <person name="Zhang A."/>
        </authorList>
    </citation>
    <scope>NUCLEOTIDE SEQUENCE [LARGE SCALE GENOMIC DNA]</scope>
    <source>
        <strain evidence="9 10">WL0053</strain>
    </source>
</reference>
<feature type="compositionally biased region" description="Basic and acidic residues" evidence="8">
    <location>
        <begin position="282"/>
        <end position="300"/>
    </location>
</feature>
<comment type="subunit">
    <text evidence="7">The Tat system comprises two distinct complexes: a TatABC complex, containing multiple copies of TatA, TatB and TatC subunits, and a separate TatA complex, containing only TatA subunits. Substrates initially bind to the TatABC complex, which probably triggers association of the separate TatA complex to form the active translocon.</text>
</comment>
<feature type="transmembrane region" description="Helical" evidence="7">
    <location>
        <begin position="183"/>
        <end position="206"/>
    </location>
</feature>
<dbReference type="InterPro" id="IPR002033">
    <property type="entry name" value="TatC"/>
</dbReference>
<evidence type="ECO:0000256" key="1">
    <source>
        <dbReference type="ARBA" id="ARBA00004141"/>
    </source>
</evidence>
<name>A0ABS7RE76_9ACTN</name>
<sequence length="300" mass="33231">MSLNGVIGLFRAKPKHPIGDDGRMALADHLRELRARLLKIALVLVVGTVIALFFYDALFALIYEPYRRAQEILTKEGVSSTPVLTGVANPLLLQLKLCALAAVVLGSPFWLYQIWAFVVPGLHPHEKRWTRVFAVVAGPLFLVGVGFGYYVLPKGIEVLVGFTPADLQNLVEFGDYFRFLTRMLLVFGIAFEIPLFVVMLSLAGVVSGKQLGAHRPWIVVGTFVFAAVATPSTDPFSMLMLALPMTLLFFVSELIARLVDRRRARRSAEGPLHGLGDDETSALDHDREQFRPSRLDAEDD</sequence>
<keyword evidence="3 7" id="KW-0653">Protein transport</keyword>
<proteinExistence type="inferred from homology"/>
<comment type="caution">
    <text evidence="9">The sequence shown here is derived from an EMBL/GenBank/DDBJ whole genome shotgun (WGS) entry which is preliminary data.</text>
</comment>
<dbReference type="PANTHER" id="PTHR30371:SF0">
    <property type="entry name" value="SEC-INDEPENDENT PROTEIN TRANSLOCASE PROTEIN TATC, CHLOROPLASTIC-RELATED"/>
    <property type="match status" value="1"/>
</dbReference>
<comment type="subcellular location">
    <subcellularLocation>
        <location evidence="7">Cell membrane</location>
        <topology evidence="7">Multi-pass membrane protein</topology>
    </subcellularLocation>
    <subcellularLocation>
        <location evidence="1">Membrane</location>
        <topology evidence="1">Multi-pass membrane protein</topology>
    </subcellularLocation>
</comment>
<keyword evidence="2 7" id="KW-0812">Transmembrane</keyword>
<feature type="transmembrane region" description="Helical" evidence="7">
    <location>
        <begin position="40"/>
        <end position="63"/>
    </location>
</feature>
<evidence type="ECO:0000313" key="9">
    <source>
        <dbReference type="EMBL" id="MBY9073325.1"/>
    </source>
</evidence>
<dbReference type="Pfam" id="PF00902">
    <property type="entry name" value="TatC"/>
    <property type="match status" value="1"/>
</dbReference>
<organism evidence="9 10">
    <name type="scientific">Nocardioides jiangsuensis</name>
    <dbReference type="NCBI Taxonomy" id="2866161"/>
    <lineage>
        <taxon>Bacteria</taxon>
        <taxon>Bacillati</taxon>
        <taxon>Actinomycetota</taxon>
        <taxon>Actinomycetes</taxon>
        <taxon>Propionibacteriales</taxon>
        <taxon>Nocardioidaceae</taxon>
        <taxon>Nocardioides</taxon>
    </lineage>
</organism>
<evidence type="ECO:0000256" key="2">
    <source>
        <dbReference type="ARBA" id="ARBA00022692"/>
    </source>
</evidence>
<keyword evidence="7" id="KW-1003">Cell membrane</keyword>
<comment type="caution">
    <text evidence="7">Lacks conserved residue(s) required for the propagation of feature annotation.</text>
</comment>
<comment type="function">
    <text evidence="7">Part of the twin-arginine translocation (Tat) system that transports large folded proteins containing a characteristic twin-arginine motif in their signal peptide across membranes. Together with TatB, TatC is part of a receptor directly interacting with Tat signal peptides.</text>
</comment>
<dbReference type="HAMAP" id="MF_00902">
    <property type="entry name" value="TatC"/>
    <property type="match status" value="1"/>
</dbReference>
<keyword evidence="5 7" id="KW-0811">Translocation</keyword>
<evidence type="ECO:0000256" key="7">
    <source>
        <dbReference type="HAMAP-Rule" id="MF_00902"/>
    </source>
</evidence>
<evidence type="ECO:0000256" key="5">
    <source>
        <dbReference type="ARBA" id="ARBA00023010"/>
    </source>
</evidence>
<dbReference type="EMBL" id="JAIEZQ010000001">
    <property type="protein sequence ID" value="MBY9073325.1"/>
    <property type="molecule type" value="Genomic_DNA"/>
</dbReference>
<feature type="transmembrane region" description="Helical" evidence="7">
    <location>
        <begin position="236"/>
        <end position="256"/>
    </location>
</feature>
<dbReference type="PRINTS" id="PR01840">
    <property type="entry name" value="TATCFAMILY"/>
</dbReference>
<comment type="similarity">
    <text evidence="7">Belongs to the TatC family.</text>
</comment>
<dbReference type="RefSeq" id="WP_221023137.1">
    <property type="nucleotide sequence ID" value="NZ_JAIEZQ010000001.1"/>
</dbReference>
<keyword evidence="6 7" id="KW-0472">Membrane</keyword>
<dbReference type="Proteomes" id="UP000754710">
    <property type="component" value="Unassembled WGS sequence"/>
</dbReference>
<dbReference type="NCBIfam" id="TIGR00945">
    <property type="entry name" value="tatC"/>
    <property type="match status" value="1"/>
</dbReference>
<feature type="region of interest" description="Disordered" evidence="8">
    <location>
        <begin position="268"/>
        <end position="300"/>
    </location>
</feature>
<evidence type="ECO:0000313" key="10">
    <source>
        <dbReference type="Proteomes" id="UP000754710"/>
    </source>
</evidence>
<evidence type="ECO:0000256" key="6">
    <source>
        <dbReference type="ARBA" id="ARBA00023136"/>
    </source>
</evidence>
<keyword evidence="7" id="KW-0813">Transport</keyword>
<dbReference type="PANTHER" id="PTHR30371">
    <property type="entry name" value="SEC-INDEPENDENT PROTEIN TRANSLOCASE PROTEIN TATC"/>
    <property type="match status" value="1"/>
</dbReference>
<evidence type="ECO:0000256" key="4">
    <source>
        <dbReference type="ARBA" id="ARBA00022989"/>
    </source>
</evidence>
<keyword evidence="10" id="KW-1185">Reference proteome</keyword>
<evidence type="ECO:0000256" key="3">
    <source>
        <dbReference type="ARBA" id="ARBA00022927"/>
    </source>
</evidence>
<gene>
    <name evidence="7 9" type="primary">tatC</name>
    <name evidence="9" type="ORF">K1X13_00685</name>
</gene>
<protein>
    <recommendedName>
        <fullName evidence="7">Sec-independent protein translocase protein TatC</fullName>
    </recommendedName>
</protein>
<accession>A0ABS7RE76</accession>
<feature type="transmembrane region" description="Helical" evidence="7">
    <location>
        <begin position="91"/>
        <end position="112"/>
    </location>
</feature>
<keyword evidence="4 7" id="KW-1133">Transmembrane helix</keyword>